<dbReference type="InterPro" id="IPR018108">
    <property type="entry name" value="MCP_transmembrane"/>
</dbReference>
<evidence type="ECO:0000256" key="5">
    <source>
        <dbReference type="ARBA" id="ARBA00022737"/>
    </source>
</evidence>
<sequence length="568" mass="63787">MTSLVLTDTSQLTALKSYQTKLCIPTPYHMICKNMWLASVTSDGQNLGLLKCLNQSKGRLPKQAPYKQQLKVEWEKGAGSLLFMEDWLLVQLSLFKFYIARPAIGVMVKAMAKQAIWLYMMKEMERREPTEEIPIMCTYKIYFYVSGTFPIDTTKTRLQIQGQKTDSKYAELKYRGMTHALLQISKQEGVRALYSGIGPAVLRQATYGTIKFGTYYSLKHLTVKANGEEDVALNVCCAVVAGMVSSAIANPTDVLKVRMQVLGTQSSRGIVGCFQEVYHHEGVAGLWREVYHHEGVAGLWREMYYHRGTTSLWRVSYSSPMSSLVLTDSPQLTSDSQHLEGGGVVLKEEEWNEVAKCGMKFSMVKSEVVVMTKQRTRPIKEIELDGVDLKVSKETDPHISVCHTQERKHINISMLTGPVSAVFQGVGPTSQRAAVIAAVELPVYDFCKQHLMTTFGDRVSNHFISSFIASLGSAVASTPIDVVRTRLMNQRKLKTTSGGASTLHIYSGSVDCLAQTFDIPRNNNVFLFQTVKNEGLLALYKGFIPTWVRMGPWNIIFFVTYEQLKKFY</sequence>
<feature type="repeat" description="Solcar" evidence="8">
    <location>
        <begin position="457"/>
        <end position="567"/>
    </location>
</feature>
<evidence type="ECO:0000256" key="1">
    <source>
        <dbReference type="ARBA" id="ARBA00004141"/>
    </source>
</evidence>
<evidence type="ECO:0000256" key="7">
    <source>
        <dbReference type="ARBA" id="ARBA00023136"/>
    </source>
</evidence>
<keyword evidence="6" id="KW-1133">Transmembrane helix</keyword>
<evidence type="ECO:0000256" key="4">
    <source>
        <dbReference type="ARBA" id="ARBA00022692"/>
    </source>
</evidence>
<accession>A0A7R9AYH7</accession>
<keyword evidence="3 9" id="KW-0813">Transport</keyword>
<dbReference type="AlphaFoldDB" id="A0A7R9AYH7"/>
<dbReference type="Gene3D" id="1.50.40.10">
    <property type="entry name" value="Mitochondrial carrier domain"/>
    <property type="match status" value="2"/>
</dbReference>
<evidence type="ECO:0000256" key="3">
    <source>
        <dbReference type="ARBA" id="ARBA00022448"/>
    </source>
</evidence>
<keyword evidence="5" id="KW-0677">Repeat</keyword>
<proteinExistence type="inferred from homology"/>
<feature type="repeat" description="Solcar" evidence="8">
    <location>
        <begin position="134"/>
        <end position="221"/>
    </location>
</feature>
<dbReference type="EMBL" id="OC003201">
    <property type="protein sequence ID" value="CAD7262958.1"/>
    <property type="molecule type" value="Genomic_DNA"/>
</dbReference>
<evidence type="ECO:0000256" key="6">
    <source>
        <dbReference type="ARBA" id="ARBA00022989"/>
    </source>
</evidence>
<reference evidence="10" key="1">
    <citation type="submission" date="2020-11" db="EMBL/GenBank/DDBJ databases">
        <authorList>
            <person name="Tran Van P."/>
        </authorList>
    </citation>
    <scope>NUCLEOTIDE SEQUENCE</scope>
</reference>
<protein>
    <submittedName>
        <fullName evidence="10">Uncharacterized protein</fullName>
    </submittedName>
</protein>
<evidence type="ECO:0000256" key="9">
    <source>
        <dbReference type="RuleBase" id="RU000488"/>
    </source>
</evidence>
<evidence type="ECO:0000256" key="8">
    <source>
        <dbReference type="PROSITE-ProRule" id="PRU00282"/>
    </source>
</evidence>
<organism evidence="10">
    <name type="scientific">Timema shepardi</name>
    <name type="common">Walking stick</name>
    <dbReference type="NCBI Taxonomy" id="629360"/>
    <lineage>
        <taxon>Eukaryota</taxon>
        <taxon>Metazoa</taxon>
        <taxon>Ecdysozoa</taxon>
        <taxon>Arthropoda</taxon>
        <taxon>Hexapoda</taxon>
        <taxon>Insecta</taxon>
        <taxon>Pterygota</taxon>
        <taxon>Neoptera</taxon>
        <taxon>Polyneoptera</taxon>
        <taxon>Phasmatodea</taxon>
        <taxon>Timematodea</taxon>
        <taxon>Timematoidea</taxon>
        <taxon>Timematidae</taxon>
        <taxon>Timema</taxon>
    </lineage>
</organism>
<dbReference type="GO" id="GO:0016020">
    <property type="term" value="C:membrane"/>
    <property type="evidence" value="ECO:0007669"/>
    <property type="project" value="UniProtKB-SubCell"/>
</dbReference>
<keyword evidence="7 8" id="KW-0472">Membrane</keyword>
<dbReference type="PANTHER" id="PTHR45618">
    <property type="entry name" value="MITOCHONDRIAL DICARBOXYLATE CARRIER-RELATED"/>
    <property type="match status" value="1"/>
</dbReference>
<gene>
    <name evidence="10" type="ORF">TSIB3V08_LOCUS7053</name>
</gene>
<evidence type="ECO:0000313" key="10">
    <source>
        <dbReference type="EMBL" id="CAD7262958.1"/>
    </source>
</evidence>
<dbReference type="SUPFAM" id="SSF103506">
    <property type="entry name" value="Mitochondrial carrier"/>
    <property type="match status" value="2"/>
</dbReference>
<dbReference type="PROSITE" id="PS50920">
    <property type="entry name" value="SOLCAR"/>
    <property type="match status" value="3"/>
</dbReference>
<comment type="similarity">
    <text evidence="2 9">Belongs to the mitochondrial carrier (TC 2.A.29) family.</text>
</comment>
<dbReference type="InterPro" id="IPR050391">
    <property type="entry name" value="Mito_Metabolite_Transporter"/>
</dbReference>
<dbReference type="Pfam" id="PF00153">
    <property type="entry name" value="Mito_carr"/>
    <property type="match status" value="3"/>
</dbReference>
<evidence type="ECO:0000256" key="2">
    <source>
        <dbReference type="ARBA" id="ARBA00006375"/>
    </source>
</evidence>
<feature type="repeat" description="Solcar" evidence="8">
    <location>
        <begin position="229"/>
        <end position="314"/>
    </location>
</feature>
<name>A0A7R9AYH7_TIMSH</name>
<comment type="subcellular location">
    <subcellularLocation>
        <location evidence="1">Membrane</location>
        <topology evidence="1">Multi-pass membrane protein</topology>
    </subcellularLocation>
</comment>
<keyword evidence="4 8" id="KW-0812">Transmembrane</keyword>
<dbReference type="InterPro" id="IPR023395">
    <property type="entry name" value="MCP_dom_sf"/>
</dbReference>